<evidence type="ECO:0000313" key="2">
    <source>
        <dbReference type="EMBL" id="KAF5756177.1"/>
    </source>
</evidence>
<keyword evidence="1" id="KW-1133">Transmembrane helix</keyword>
<proteinExistence type="predicted"/>
<reference evidence="2" key="2">
    <citation type="submission" date="2020-06" db="EMBL/GenBank/DDBJ databases">
        <title>Helianthus annuus Genome sequencing and assembly Release 2.</title>
        <authorList>
            <person name="Gouzy J."/>
            <person name="Langlade N."/>
            <person name="Munos S."/>
        </authorList>
    </citation>
    <scope>NUCLEOTIDE SEQUENCE</scope>
    <source>
        <tissue evidence="2">Leaves</tissue>
    </source>
</reference>
<dbReference type="AlphaFoldDB" id="A0A9K3GUG1"/>
<gene>
    <name evidence="2" type="ORF">HanXRQr2_Chr17g0811561</name>
</gene>
<evidence type="ECO:0000256" key="1">
    <source>
        <dbReference type="SAM" id="Phobius"/>
    </source>
</evidence>
<accession>A0A9K3GUG1</accession>
<dbReference type="EMBL" id="MNCJ02000332">
    <property type="protein sequence ID" value="KAF5756177.1"/>
    <property type="molecule type" value="Genomic_DNA"/>
</dbReference>
<reference evidence="2" key="1">
    <citation type="journal article" date="2017" name="Nature">
        <title>The sunflower genome provides insights into oil metabolism, flowering and Asterid evolution.</title>
        <authorList>
            <person name="Badouin H."/>
            <person name="Gouzy J."/>
            <person name="Grassa C.J."/>
            <person name="Murat F."/>
            <person name="Staton S.E."/>
            <person name="Cottret L."/>
            <person name="Lelandais-Briere C."/>
            <person name="Owens G.L."/>
            <person name="Carrere S."/>
            <person name="Mayjonade B."/>
            <person name="Legrand L."/>
            <person name="Gill N."/>
            <person name="Kane N.C."/>
            <person name="Bowers J.E."/>
            <person name="Hubner S."/>
            <person name="Bellec A."/>
            <person name="Berard A."/>
            <person name="Berges H."/>
            <person name="Blanchet N."/>
            <person name="Boniface M.C."/>
            <person name="Brunel D."/>
            <person name="Catrice O."/>
            <person name="Chaidir N."/>
            <person name="Claudel C."/>
            <person name="Donnadieu C."/>
            <person name="Faraut T."/>
            <person name="Fievet G."/>
            <person name="Helmstetter N."/>
            <person name="King M."/>
            <person name="Knapp S.J."/>
            <person name="Lai Z."/>
            <person name="Le Paslier M.C."/>
            <person name="Lippi Y."/>
            <person name="Lorenzon L."/>
            <person name="Mandel J.R."/>
            <person name="Marage G."/>
            <person name="Marchand G."/>
            <person name="Marquand E."/>
            <person name="Bret-Mestries E."/>
            <person name="Morien E."/>
            <person name="Nambeesan S."/>
            <person name="Nguyen T."/>
            <person name="Pegot-Espagnet P."/>
            <person name="Pouilly N."/>
            <person name="Raftis F."/>
            <person name="Sallet E."/>
            <person name="Schiex T."/>
            <person name="Thomas J."/>
            <person name="Vandecasteele C."/>
            <person name="Vares D."/>
            <person name="Vear F."/>
            <person name="Vautrin S."/>
            <person name="Crespi M."/>
            <person name="Mangin B."/>
            <person name="Burke J.M."/>
            <person name="Salse J."/>
            <person name="Munos S."/>
            <person name="Vincourt P."/>
            <person name="Rieseberg L.H."/>
            <person name="Langlade N.B."/>
        </authorList>
    </citation>
    <scope>NUCLEOTIDE SEQUENCE</scope>
    <source>
        <tissue evidence="2">Leaves</tissue>
    </source>
</reference>
<dbReference type="Proteomes" id="UP000215914">
    <property type="component" value="Unassembled WGS sequence"/>
</dbReference>
<sequence length="51" mass="5715">MPQVPLPTYRGSPQPYVIPTMEYMDLLVAFLSLVVVVSLLVRGMRLIIAII</sequence>
<organism evidence="2 3">
    <name type="scientific">Helianthus annuus</name>
    <name type="common">Common sunflower</name>
    <dbReference type="NCBI Taxonomy" id="4232"/>
    <lineage>
        <taxon>Eukaryota</taxon>
        <taxon>Viridiplantae</taxon>
        <taxon>Streptophyta</taxon>
        <taxon>Embryophyta</taxon>
        <taxon>Tracheophyta</taxon>
        <taxon>Spermatophyta</taxon>
        <taxon>Magnoliopsida</taxon>
        <taxon>eudicotyledons</taxon>
        <taxon>Gunneridae</taxon>
        <taxon>Pentapetalae</taxon>
        <taxon>asterids</taxon>
        <taxon>campanulids</taxon>
        <taxon>Asterales</taxon>
        <taxon>Asteraceae</taxon>
        <taxon>Asteroideae</taxon>
        <taxon>Heliantheae alliance</taxon>
        <taxon>Heliantheae</taxon>
        <taxon>Helianthus</taxon>
    </lineage>
</organism>
<keyword evidence="1" id="KW-0472">Membrane</keyword>
<feature type="transmembrane region" description="Helical" evidence="1">
    <location>
        <begin position="23"/>
        <end position="41"/>
    </location>
</feature>
<comment type="caution">
    <text evidence="2">The sequence shown here is derived from an EMBL/GenBank/DDBJ whole genome shotgun (WGS) entry which is preliminary data.</text>
</comment>
<evidence type="ECO:0000313" key="3">
    <source>
        <dbReference type="Proteomes" id="UP000215914"/>
    </source>
</evidence>
<dbReference type="Gramene" id="mRNA:HanXRQr2_Chr17g0811561">
    <property type="protein sequence ID" value="CDS:HanXRQr2_Chr17g0811561.1"/>
    <property type="gene ID" value="HanXRQr2_Chr17g0811561"/>
</dbReference>
<protein>
    <submittedName>
        <fullName evidence="2">Uncharacterized protein</fullName>
    </submittedName>
</protein>
<keyword evidence="1" id="KW-0812">Transmembrane</keyword>
<name>A0A9K3GUG1_HELAN</name>
<keyword evidence="3" id="KW-1185">Reference proteome</keyword>